<dbReference type="SUPFAM" id="SSF52058">
    <property type="entry name" value="L domain-like"/>
    <property type="match status" value="1"/>
</dbReference>
<dbReference type="InterPro" id="IPR003591">
    <property type="entry name" value="Leu-rich_rpt_typical-subtyp"/>
</dbReference>
<name>A0AAU9URI9_EUPED</name>
<keyword evidence="3" id="KW-0472">Membrane</keyword>
<gene>
    <name evidence="5" type="ORF">EEDITHA_LOCUS16927</name>
</gene>
<proteinExistence type="predicted"/>
<dbReference type="PRINTS" id="PR00019">
    <property type="entry name" value="LEURICHRPT"/>
</dbReference>
<keyword evidence="3" id="KW-1133">Transmembrane helix</keyword>
<accession>A0AAU9URI9</accession>
<dbReference type="Proteomes" id="UP001153954">
    <property type="component" value="Unassembled WGS sequence"/>
</dbReference>
<protein>
    <submittedName>
        <fullName evidence="5">Uncharacterized protein</fullName>
    </submittedName>
</protein>
<dbReference type="InterPro" id="IPR001611">
    <property type="entry name" value="Leu-rich_rpt"/>
</dbReference>
<keyword evidence="4" id="KW-0732">Signal</keyword>
<dbReference type="Gene3D" id="3.80.10.10">
    <property type="entry name" value="Ribonuclease Inhibitor"/>
    <property type="match status" value="2"/>
</dbReference>
<reference evidence="5" key="1">
    <citation type="submission" date="2022-03" db="EMBL/GenBank/DDBJ databases">
        <authorList>
            <person name="Tunstrom K."/>
        </authorList>
    </citation>
    <scope>NUCLEOTIDE SEQUENCE</scope>
</reference>
<dbReference type="PANTHER" id="PTHR24366">
    <property type="entry name" value="IG(IMMUNOGLOBULIN) AND LRR(LEUCINE RICH REPEAT) DOMAINS"/>
    <property type="match status" value="1"/>
</dbReference>
<feature type="signal peptide" evidence="4">
    <location>
        <begin position="1"/>
        <end position="18"/>
    </location>
</feature>
<dbReference type="PROSITE" id="PS51450">
    <property type="entry name" value="LRR"/>
    <property type="match status" value="2"/>
</dbReference>
<dbReference type="InterPro" id="IPR032675">
    <property type="entry name" value="LRR_dom_sf"/>
</dbReference>
<dbReference type="EMBL" id="CAKOGL010000025">
    <property type="protein sequence ID" value="CAH2102274.1"/>
    <property type="molecule type" value="Genomic_DNA"/>
</dbReference>
<feature type="transmembrane region" description="Helical" evidence="3">
    <location>
        <begin position="303"/>
        <end position="327"/>
    </location>
</feature>
<evidence type="ECO:0000313" key="6">
    <source>
        <dbReference type="Proteomes" id="UP001153954"/>
    </source>
</evidence>
<evidence type="ECO:0000313" key="5">
    <source>
        <dbReference type="EMBL" id="CAH2102274.1"/>
    </source>
</evidence>
<evidence type="ECO:0000256" key="2">
    <source>
        <dbReference type="ARBA" id="ARBA00022737"/>
    </source>
</evidence>
<comment type="caution">
    <text evidence="5">The sequence shown here is derived from an EMBL/GenBank/DDBJ whole genome shotgun (WGS) entry which is preliminary data.</text>
</comment>
<evidence type="ECO:0000256" key="4">
    <source>
        <dbReference type="SAM" id="SignalP"/>
    </source>
</evidence>
<keyword evidence="3" id="KW-0812">Transmembrane</keyword>
<dbReference type="AlphaFoldDB" id="A0AAU9URI9"/>
<evidence type="ECO:0000256" key="3">
    <source>
        <dbReference type="SAM" id="Phobius"/>
    </source>
</evidence>
<feature type="chain" id="PRO_5043583467" evidence="4">
    <location>
        <begin position="19"/>
        <end position="409"/>
    </location>
</feature>
<organism evidence="5 6">
    <name type="scientific">Euphydryas editha</name>
    <name type="common">Edith's checkerspot</name>
    <dbReference type="NCBI Taxonomy" id="104508"/>
    <lineage>
        <taxon>Eukaryota</taxon>
        <taxon>Metazoa</taxon>
        <taxon>Ecdysozoa</taxon>
        <taxon>Arthropoda</taxon>
        <taxon>Hexapoda</taxon>
        <taxon>Insecta</taxon>
        <taxon>Pterygota</taxon>
        <taxon>Neoptera</taxon>
        <taxon>Endopterygota</taxon>
        <taxon>Lepidoptera</taxon>
        <taxon>Glossata</taxon>
        <taxon>Ditrysia</taxon>
        <taxon>Papilionoidea</taxon>
        <taxon>Nymphalidae</taxon>
        <taxon>Nymphalinae</taxon>
        <taxon>Euphydryas</taxon>
    </lineage>
</organism>
<dbReference type="SMART" id="SM00369">
    <property type="entry name" value="LRR_TYP"/>
    <property type="match status" value="4"/>
</dbReference>
<dbReference type="Pfam" id="PF13855">
    <property type="entry name" value="LRR_8"/>
    <property type="match status" value="2"/>
</dbReference>
<keyword evidence="1" id="KW-0433">Leucine-rich repeat</keyword>
<dbReference type="PANTHER" id="PTHR24366:SF96">
    <property type="entry name" value="LEUCINE RICH REPEAT CONTAINING 53"/>
    <property type="match status" value="1"/>
</dbReference>
<keyword evidence="2" id="KW-0677">Repeat</keyword>
<evidence type="ECO:0000256" key="1">
    <source>
        <dbReference type="ARBA" id="ARBA00022614"/>
    </source>
</evidence>
<sequence>MFFLVFFVILATISNCFGTLCPKQCDCDMMDGLNRATCVDQNIVSVDLGVPKEVQVYSLNRNVISELENFCFKEIGYSNLKILDLSYNLIFWIGLHAFSGLDKLVNLDLSNNRLRFIPSDLFWDTPELQILDLSSNVFEKLKNEPFIIHLKLEVLNLNNCRIKSLPERLFNRLPNLKKLDLSENYMVTFNLDVIRPLRKLERIELRNDYWQCNPDFVAVETWIASHNIKYEKQCKKKLPKMSEKMISLVTERNAIDVMKVWNVTIEKNNTLEKENNKTTLLTPFQKFDRDFSAVQAFIIGLEVGLAIGAVLTYFWLMSYCSCSSLFCERNQTRRRRRLRDGDMRTNLLWNNAANRDLETPPFYRRQSSLPDQSPPFPSRGIAGLHVDAIRVGRRSETPPPPYNECRLSI</sequence>
<keyword evidence="6" id="KW-1185">Reference proteome</keyword>